<keyword evidence="15" id="KW-1185">Reference proteome</keyword>
<feature type="non-terminal residue" evidence="14">
    <location>
        <position position="1"/>
    </location>
</feature>
<keyword evidence="4" id="KW-0378">Hydrolase</keyword>
<keyword evidence="2" id="KW-0547">Nucleotide-binding</keyword>
<keyword evidence="7" id="KW-0238">DNA-binding</keyword>
<dbReference type="PROSITE" id="PS50967">
    <property type="entry name" value="HRDC"/>
    <property type="match status" value="1"/>
</dbReference>
<dbReference type="GO" id="GO:0003677">
    <property type="term" value="F:DNA binding"/>
    <property type="evidence" value="ECO:0007669"/>
    <property type="project" value="UniProtKB-KW"/>
</dbReference>
<dbReference type="EC" id="5.6.2.4" evidence="11"/>
<keyword evidence="3" id="KW-0227">DNA damage</keyword>
<dbReference type="AlphaFoldDB" id="A0A8J8BAK2"/>
<evidence type="ECO:0000256" key="4">
    <source>
        <dbReference type="ARBA" id="ARBA00022801"/>
    </source>
</evidence>
<comment type="cofactor">
    <cofactor evidence="1">
        <name>Mg(2+)</name>
        <dbReference type="ChEBI" id="CHEBI:18420"/>
    </cofactor>
</comment>
<evidence type="ECO:0000256" key="5">
    <source>
        <dbReference type="ARBA" id="ARBA00022806"/>
    </source>
</evidence>
<dbReference type="FunFam" id="1.10.150.80:FF:000002">
    <property type="entry name" value="ATP-dependent DNA helicase RecQ"/>
    <property type="match status" value="1"/>
</dbReference>
<feature type="region of interest" description="Disordered" evidence="12">
    <location>
        <begin position="116"/>
        <end position="149"/>
    </location>
</feature>
<evidence type="ECO:0000256" key="3">
    <source>
        <dbReference type="ARBA" id="ARBA00022763"/>
    </source>
</evidence>
<comment type="catalytic activity">
    <reaction evidence="10">
        <text>Couples ATP hydrolysis with the unwinding of duplex DNA by translocating in the 3'-5' direction.</text>
        <dbReference type="EC" id="5.6.2.4"/>
    </reaction>
</comment>
<proteinExistence type="predicted"/>
<keyword evidence="9" id="KW-0413">Isomerase</keyword>
<evidence type="ECO:0000313" key="15">
    <source>
        <dbReference type="Proteomes" id="UP000677913"/>
    </source>
</evidence>
<feature type="compositionally biased region" description="Low complexity" evidence="12">
    <location>
        <begin position="134"/>
        <end position="143"/>
    </location>
</feature>
<evidence type="ECO:0000256" key="2">
    <source>
        <dbReference type="ARBA" id="ARBA00022741"/>
    </source>
</evidence>
<feature type="domain" description="HRDC" evidence="13">
    <location>
        <begin position="43"/>
        <end position="123"/>
    </location>
</feature>
<evidence type="ECO:0000259" key="13">
    <source>
        <dbReference type="PROSITE" id="PS50967"/>
    </source>
</evidence>
<dbReference type="GO" id="GO:0006281">
    <property type="term" value="P:DNA repair"/>
    <property type="evidence" value="ECO:0007669"/>
    <property type="project" value="UniProtKB-KW"/>
</dbReference>
<reference evidence="14" key="1">
    <citation type="submission" date="2021-04" db="EMBL/GenBank/DDBJ databases">
        <title>Genome based classification of Actinospica acidithermotolerans sp. nov., an actinobacterium isolated from an Indonesian hot spring.</title>
        <authorList>
            <person name="Kusuma A.B."/>
            <person name="Putra K.E."/>
            <person name="Nafisah S."/>
            <person name="Loh J."/>
            <person name="Nouioui I."/>
            <person name="Goodfellow M."/>
        </authorList>
    </citation>
    <scope>NUCLEOTIDE SEQUENCE</scope>
    <source>
        <strain evidence="14">DSM 45618</strain>
    </source>
</reference>
<evidence type="ECO:0000256" key="11">
    <source>
        <dbReference type="ARBA" id="ARBA00034808"/>
    </source>
</evidence>
<protein>
    <recommendedName>
        <fullName evidence="11">DNA 3'-5' helicase</fullName>
        <ecNumber evidence="11">5.6.2.4</ecNumber>
    </recommendedName>
</protein>
<dbReference type="InterPro" id="IPR002121">
    <property type="entry name" value="HRDC_dom"/>
</dbReference>
<dbReference type="GO" id="GO:0043138">
    <property type="term" value="F:3'-5' DNA helicase activity"/>
    <property type="evidence" value="ECO:0007669"/>
    <property type="project" value="UniProtKB-EC"/>
</dbReference>
<keyword evidence="5" id="KW-0347">Helicase</keyword>
<evidence type="ECO:0000256" key="7">
    <source>
        <dbReference type="ARBA" id="ARBA00023125"/>
    </source>
</evidence>
<dbReference type="GO" id="GO:0016787">
    <property type="term" value="F:hydrolase activity"/>
    <property type="evidence" value="ECO:0007669"/>
    <property type="project" value="UniProtKB-KW"/>
</dbReference>
<dbReference type="Gene3D" id="1.10.150.80">
    <property type="entry name" value="HRDC domain"/>
    <property type="match status" value="1"/>
</dbReference>
<keyword evidence="8" id="KW-0234">DNA repair</keyword>
<evidence type="ECO:0000256" key="6">
    <source>
        <dbReference type="ARBA" id="ARBA00022840"/>
    </source>
</evidence>
<comment type="caution">
    <text evidence="14">The sequence shown here is derived from an EMBL/GenBank/DDBJ whole genome shotgun (WGS) entry which is preliminary data.</text>
</comment>
<evidence type="ECO:0000256" key="9">
    <source>
        <dbReference type="ARBA" id="ARBA00023235"/>
    </source>
</evidence>
<name>A0A8J8BAK2_9ACTN</name>
<dbReference type="SMART" id="SM00341">
    <property type="entry name" value="HRDC"/>
    <property type="match status" value="1"/>
</dbReference>
<evidence type="ECO:0000256" key="12">
    <source>
        <dbReference type="SAM" id="MobiDB-lite"/>
    </source>
</evidence>
<sequence>GGRGEGEENRRSRRAGPVRCRVCGRSLIEPVERKLGRCADCPSDLDEALFERLREWRSARAKEQSLPAYCVFTDATLTAIAESRPADRAALAGIPGVGSTKLERYADDVLALLGAADGGGADGTPEDTSEEAADGAAEGTAESAEIELF</sequence>
<accession>A0A8J8BAK2</accession>
<dbReference type="Proteomes" id="UP000677913">
    <property type="component" value="Unassembled WGS sequence"/>
</dbReference>
<evidence type="ECO:0000256" key="1">
    <source>
        <dbReference type="ARBA" id="ARBA00001946"/>
    </source>
</evidence>
<evidence type="ECO:0000256" key="8">
    <source>
        <dbReference type="ARBA" id="ARBA00023204"/>
    </source>
</evidence>
<evidence type="ECO:0000256" key="10">
    <source>
        <dbReference type="ARBA" id="ARBA00034617"/>
    </source>
</evidence>
<organism evidence="14 15">
    <name type="scientific">Actinocrinis puniceicyclus</name>
    <dbReference type="NCBI Taxonomy" id="977794"/>
    <lineage>
        <taxon>Bacteria</taxon>
        <taxon>Bacillati</taxon>
        <taxon>Actinomycetota</taxon>
        <taxon>Actinomycetes</taxon>
        <taxon>Catenulisporales</taxon>
        <taxon>Actinospicaceae</taxon>
        <taxon>Actinocrinis</taxon>
    </lineage>
</organism>
<dbReference type="EMBL" id="JAGSXH010000020">
    <property type="protein sequence ID" value="MBS2963052.1"/>
    <property type="molecule type" value="Genomic_DNA"/>
</dbReference>
<feature type="compositionally biased region" description="Acidic residues" evidence="12">
    <location>
        <begin position="124"/>
        <end position="133"/>
    </location>
</feature>
<dbReference type="InterPro" id="IPR044876">
    <property type="entry name" value="HRDC_dom_sf"/>
</dbReference>
<keyword evidence="6" id="KW-0067">ATP-binding</keyword>
<dbReference type="RefSeq" id="WP_211466380.1">
    <property type="nucleotide sequence ID" value="NZ_JAGSXH010000020.1"/>
</dbReference>
<gene>
    <name evidence="14" type="ORF">KGA66_08355</name>
</gene>
<dbReference type="InterPro" id="IPR010997">
    <property type="entry name" value="HRDC-like_sf"/>
</dbReference>
<dbReference type="SUPFAM" id="SSF47819">
    <property type="entry name" value="HRDC-like"/>
    <property type="match status" value="1"/>
</dbReference>
<evidence type="ECO:0000313" key="14">
    <source>
        <dbReference type="EMBL" id="MBS2963052.1"/>
    </source>
</evidence>
<dbReference type="Pfam" id="PF00570">
    <property type="entry name" value="HRDC"/>
    <property type="match status" value="1"/>
</dbReference>
<dbReference type="GO" id="GO:0005524">
    <property type="term" value="F:ATP binding"/>
    <property type="evidence" value="ECO:0007669"/>
    <property type="project" value="UniProtKB-KW"/>
</dbReference>